<keyword evidence="16" id="KW-1185">Reference proteome</keyword>
<keyword evidence="6" id="KW-0945">Host-virus interaction</keyword>
<evidence type="ECO:0000256" key="12">
    <source>
        <dbReference type="ARBA" id="ARBA00031298"/>
    </source>
</evidence>
<dbReference type="InterPro" id="IPR019523">
    <property type="entry name" value="Prot_Pase1_reg-su15A/B_C"/>
</dbReference>
<evidence type="ECO:0000256" key="1">
    <source>
        <dbReference type="ARBA" id="ARBA00003756"/>
    </source>
</evidence>
<evidence type="ECO:0000313" key="15">
    <source>
        <dbReference type="EMBL" id="CAL7952006.1"/>
    </source>
</evidence>
<dbReference type="InterPro" id="IPR051254">
    <property type="entry name" value="PPP1R15"/>
</dbReference>
<dbReference type="Proteomes" id="UP001642520">
    <property type="component" value="Unassembled WGS sequence"/>
</dbReference>
<evidence type="ECO:0000256" key="10">
    <source>
        <dbReference type="ARBA" id="ARBA00023258"/>
    </source>
</evidence>
<comment type="similarity">
    <text evidence="2">Belongs to the asfivirus DP71L family.</text>
</comment>
<feature type="region of interest" description="Disordered" evidence="13">
    <location>
        <begin position="283"/>
        <end position="329"/>
    </location>
</feature>
<reference evidence="15 16" key="1">
    <citation type="submission" date="2024-08" db="EMBL/GenBank/DDBJ databases">
        <authorList>
            <person name="Will J Nash"/>
            <person name="Angela Man"/>
            <person name="Seanna McTaggart"/>
            <person name="Kendall Baker"/>
            <person name="Tom Barker"/>
            <person name="Leah Catchpole"/>
            <person name="Alex Durrant"/>
            <person name="Karim Gharbi"/>
            <person name="Naomi Irish"/>
            <person name="Gemy Kaithakottil"/>
            <person name="Debby Ku"/>
            <person name="Aaliyah Providence"/>
            <person name="Felix Shaw"/>
            <person name="David Swarbreck"/>
            <person name="Chris Watkins"/>
            <person name="Ann M. McCartney"/>
            <person name="Giulio Formenti"/>
            <person name="Alice Mouton"/>
            <person name="Noel Vella"/>
            <person name="Bjorn M von Reumont"/>
            <person name="Adriana Vella"/>
            <person name="Wilfried Haerty"/>
        </authorList>
    </citation>
    <scope>NUCLEOTIDE SEQUENCE [LARGE SCALE GENOMIC DNA]</scope>
</reference>
<evidence type="ECO:0000256" key="2">
    <source>
        <dbReference type="ARBA" id="ARBA00007512"/>
    </source>
</evidence>
<evidence type="ECO:0000256" key="3">
    <source>
        <dbReference type="ARBA" id="ARBA00010161"/>
    </source>
</evidence>
<keyword evidence="9" id="KW-0426">Late protein</keyword>
<evidence type="ECO:0000256" key="4">
    <source>
        <dbReference type="ARBA" id="ARBA00011204"/>
    </source>
</evidence>
<proteinExistence type="inferred from homology"/>
<evidence type="ECO:0000256" key="11">
    <source>
        <dbReference type="ARBA" id="ARBA00023280"/>
    </source>
</evidence>
<feature type="compositionally biased region" description="Basic residues" evidence="13">
    <location>
        <begin position="291"/>
        <end position="312"/>
    </location>
</feature>
<protein>
    <recommendedName>
        <fullName evidence="5">Protein DP71L</fullName>
    </recommendedName>
    <alternativeName>
        <fullName evidence="12">MyD116 homolog</fullName>
    </alternativeName>
</protein>
<keyword evidence="11" id="KW-0899">Viral immunoevasion</keyword>
<name>A0ABP1PIU5_XYLVO</name>
<evidence type="ECO:0000256" key="13">
    <source>
        <dbReference type="SAM" id="MobiDB-lite"/>
    </source>
</evidence>
<keyword evidence="8" id="KW-1114">Inhibition of host interferon signaling pathway by virus</keyword>
<evidence type="ECO:0000256" key="5">
    <source>
        <dbReference type="ARBA" id="ARBA00019072"/>
    </source>
</evidence>
<dbReference type="PANTHER" id="PTHR16489:SF12">
    <property type="entry name" value="GH11727P"/>
    <property type="match status" value="1"/>
</dbReference>
<evidence type="ECO:0000313" key="16">
    <source>
        <dbReference type="Proteomes" id="UP001642520"/>
    </source>
</evidence>
<evidence type="ECO:0000256" key="6">
    <source>
        <dbReference type="ARBA" id="ARBA00022581"/>
    </source>
</evidence>
<organism evidence="15 16">
    <name type="scientific">Xylocopa violacea</name>
    <name type="common">Violet carpenter bee</name>
    <name type="synonym">Apis violacea</name>
    <dbReference type="NCBI Taxonomy" id="135666"/>
    <lineage>
        <taxon>Eukaryota</taxon>
        <taxon>Metazoa</taxon>
        <taxon>Ecdysozoa</taxon>
        <taxon>Arthropoda</taxon>
        <taxon>Hexapoda</taxon>
        <taxon>Insecta</taxon>
        <taxon>Pterygota</taxon>
        <taxon>Neoptera</taxon>
        <taxon>Endopterygota</taxon>
        <taxon>Hymenoptera</taxon>
        <taxon>Apocrita</taxon>
        <taxon>Aculeata</taxon>
        <taxon>Apoidea</taxon>
        <taxon>Anthophila</taxon>
        <taxon>Apidae</taxon>
        <taxon>Xylocopa</taxon>
        <taxon>Xylocopa</taxon>
    </lineage>
</organism>
<evidence type="ECO:0000259" key="14">
    <source>
        <dbReference type="Pfam" id="PF10488"/>
    </source>
</evidence>
<keyword evidence="10" id="KW-0922">Interferon antiviral system evasion</keyword>
<comment type="similarity">
    <text evidence="3">Belongs to the PPP1R15 family.</text>
</comment>
<evidence type="ECO:0000256" key="9">
    <source>
        <dbReference type="ARBA" id="ARBA00022921"/>
    </source>
</evidence>
<comment type="subunit">
    <text evidence="4">Interacts (via C-terminus) with host PPP1CB.</text>
</comment>
<dbReference type="PANTHER" id="PTHR16489">
    <property type="entry name" value="GH11727P"/>
    <property type="match status" value="1"/>
</dbReference>
<sequence>MCSMQNLPAETTMEKMYSMNGSLNREGNMSSPKKENMFHTVLNTIWERFIKIPASFIASINYPLSVIIVNNEGIPQDILKNLTNKRELLDNKNMYDHNARLEESLNFVESIHNMFDENKPYISKIFRENTEDSLKFSYECIDGKKNMKISNEKESVYKENMKSSTFDCDNLISIQNSDKGSDEESFEYIYYDTDIEEVPTENNCCNIDSNFNKGTSSKEQFSNCTNNSMGNTETISLISNKDTSSTQSVQETAVPSFFRNMYKFLGGVTDRFCRADTAESHMTMKRSFSPKQRRKLNTVAKGRGRGRGKSQLRRSGVSQTRHRKKHTKHDLYDTEENNEFEDCFMLDEDTIDVIQCTIEESVHPSTYTFGDVQPKIQKQKGRKNIDQGISKLSGKMRSIPECTEETNIFELNFVENRYNLQKKTFRPRLISESSIDSEDSYCIVFEAGSEITCISDLEDNEESDIDETSDNDKTFKSEESVSHIQKVKFDLNPVVHVMIQWDFAYRAARKGPWEEMARDRERFKGRINCIERVLNPILTVQHRTHIWQERFALTE</sequence>
<comment type="caution">
    <text evidence="15">The sequence shown here is derived from an EMBL/GenBank/DDBJ whole genome shotgun (WGS) entry which is preliminary data.</text>
</comment>
<keyword evidence="7" id="KW-1090">Inhibition of host innate immune response by virus</keyword>
<accession>A0ABP1PIU5</accession>
<evidence type="ECO:0000256" key="7">
    <source>
        <dbReference type="ARBA" id="ARBA00022632"/>
    </source>
</evidence>
<comment type="function">
    <text evidence="1">Interacts with the host phosphatase PP1 catalytic subunit (PPP1CB) and recruits it to dephosphorylate EIF2S1/eIF2alpha and therefore restores the host translation that has been shut-down by the host. Also inhibits the EIF2S1/eIF2alpha-ATF4-DDIT3/CHOP pathway.</text>
</comment>
<dbReference type="Pfam" id="PF10488">
    <property type="entry name" value="PP1c_bdg"/>
    <property type="match status" value="1"/>
</dbReference>
<feature type="domain" description="Protein phosphatase 1 regulatory subunit 15A/B C-terminal" evidence="14">
    <location>
        <begin position="438"/>
        <end position="547"/>
    </location>
</feature>
<evidence type="ECO:0000256" key="8">
    <source>
        <dbReference type="ARBA" id="ARBA00022830"/>
    </source>
</evidence>
<gene>
    <name evidence="15" type="ORF">XYLVIOL_LOCUS10836</name>
</gene>
<dbReference type="EMBL" id="CAXAJV020001301">
    <property type="protein sequence ID" value="CAL7952006.1"/>
    <property type="molecule type" value="Genomic_DNA"/>
</dbReference>